<evidence type="ECO:0000256" key="5">
    <source>
        <dbReference type="ARBA" id="ARBA00022475"/>
    </source>
</evidence>
<sequence length="400" mass="42591">MPSNPTEYQNLETPAGTNSAWLEKSQTGAKRSKWIVIGSLVTLAALIAVGVSLGVVLSKKSSGASASGSGGGGGGSGTPPGTNPNDPSNFQKNPALKTSFWGIAYNPLGSLLPDCGCTLDQVIEDVQLLSQVTTRIRLYGSDCNQSSLVLAAIQETKVNLSVYLGNYPEATDNGTAYERQKGEIQTALQTYGANNVLGVTVGNEFILNYVTEAGSSDPNGAAGQQAAAMLIPWIKDTRSMLQGMGMGNMPVGTSDAGSYFNNQVLENVDYGMANVHPWFANVSITDAAAWTADFFETNDVVLANSLSNKPQMYIAETGWPTNTSTFNYNPNDGPSVASVANLQYFIDTFVCQANKNGTGYFFFEFCDEPWKAVTYGGVEGYWGLFDSNKIFKNLTIPTCS</sequence>
<keyword evidence="16" id="KW-0812">Transmembrane</keyword>
<dbReference type="Proteomes" id="UP000053989">
    <property type="component" value="Unassembled WGS sequence"/>
</dbReference>
<dbReference type="InParanoid" id="A0A0C3ARR3"/>
<keyword evidence="8" id="KW-0325">Glycoprotein</keyword>
<evidence type="ECO:0000313" key="17">
    <source>
        <dbReference type="EMBL" id="KIM67612.1"/>
    </source>
</evidence>
<dbReference type="EC" id="3.2.1.39" evidence="4"/>
<reference evidence="18" key="2">
    <citation type="submission" date="2015-01" db="EMBL/GenBank/DDBJ databases">
        <title>Evolutionary Origins and Diversification of the Mycorrhizal Mutualists.</title>
        <authorList>
            <consortium name="DOE Joint Genome Institute"/>
            <consortium name="Mycorrhizal Genomics Consortium"/>
            <person name="Kohler A."/>
            <person name="Kuo A."/>
            <person name="Nagy L.G."/>
            <person name="Floudas D."/>
            <person name="Copeland A."/>
            <person name="Barry K.W."/>
            <person name="Cichocki N."/>
            <person name="Veneault-Fourrey C."/>
            <person name="LaButti K."/>
            <person name="Lindquist E.A."/>
            <person name="Lipzen A."/>
            <person name="Lundell T."/>
            <person name="Morin E."/>
            <person name="Murat C."/>
            <person name="Riley R."/>
            <person name="Ohm R."/>
            <person name="Sun H."/>
            <person name="Tunlid A."/>
            <person name="Henrissat B."/>
            <person name="Grigoriev I.V."/>
            <person name="Hibbett D.S."/>
            <person name="Martin F."/>
        </authorList>
    </citation>
    <scope>NUCLEOTIDE SEQUENCE [LARGE SCALE GENOMIC DNA]</scope>
    <source>
        <strain evidence="18">Foug A</strain>
    </source>
</reference>
<evidence type="ECO:0000256" key="1">
    <source>
        <dbReference type="ARBA" id="ARBA00000382"/>
    </source>
</evidence>
<name>A0A0C3ARR3_9AGAM</name>
<keyword evidence="6 17" id="KW-0378">Hydrolase</keyword>
<dbReference type="AlphaFoldDB" id="A0A0C3ARR3"/>
<feature type="compositionally biased region" description="Gly residues" evidence="15">
    <location>
        <begin position="68"/>
        <end position="78"/>
    </location>
</feature>
<dbReference type="GO" id="GO:0009986">
    <property type="term" value="C:cell surface"/>
    <property type="evidence" value="ECO:0007669"/>
    <property type="project" value="TreeGrafter"/>
</dbReference>
<evidence type="ECO:0000313" key="18">
    <source>
        <dbReference type="Proteomes" id="UP000053989"/>
    </source>
</evidence>
<dbReference type="SUPFAM" id="SSF51445">
    <property type="entry name" value="(Trans)glycosidases"/>
    <property type="match status" value="1"/>
</dbReference>
<keyword evidence="16" id="KW-1133">Transmembrane helix</keyword>
<evidence type="ECO:0000256" key="16">
    <source>
        <dbReference type="SAM" id="Phobius"/>
    </source>
</evidence>
<dbReference type="PANTHER" id="PTHR16631:SF17">
    <property type="entry name" value="GLUCAN ENDO-1,3-BETA-GLUCOSIDASE BTGC"/>
    <property type="match status" value="1"/>
</dbReference>
<dbReference type="GO" id="GO:0042973">
    <property type="term" value="F:glucan endo-1,3-beta-D-glucosidase activity"/>
    <property type="evidence" value="ECO:0007669"/>
    <property type="project" value="UniProtKB-EC"/>
</dbReference>
<dbReference type="FunCoup" id="A0A0C3ARR3">
    <property type="interactions" value="27"/>
</dbReference>
<feature type="region of interest" description="Disordered" evidence="15">
    <location>
        <begin position="63"/>
        <end position="91"/>
    </location>
</feature>
<comment type="function">
    <text evidence="12">Glucanases play a role in cell expansion during growth, in cell-cell fusion during mating, and in spore release during sporulation. This enzyme may be involved in beta-glucan degradation. Active on laminarin and lichenan.</text>
</comment>
<evidence type="ECO:0000256" key="6">
    <source>
        <dbReference type="ARBA" id="ARBA00022801"/>
    </source>
</evidence>
<dbReference type="GO" id="GO:0000272">
    <property type="term" value="P:polysaccharide catabolic process"/>
    <property type="evidence" value="ECO:0007669"/>
    <property type="project" value="UniProtKB-KW"/>
</dbReference>
<feature type="transmembrane region" description="Helical" evidence="16">
    <location>
        <begin position="34"/>
        <end position="57"/>
    </location>
</feature>
<comment type="catalytic activity">
    <reaction evidence="1">
        <text>Hydrolysis of (1-&gt;3)-beta-D-glucosidic linkages in (1-&gt;3)-beta-D-glucans.</text>
        <dbReference type="EC" id="3.2.1.39"/>
    </reaction>
</comment>
<evidence type="ECO:0000256" key="11">
    <source>
        <dbReference type="ARBA" id="ARBA00023326"/>
    </source>
</evidence>
<dbReference type="Gene3D" id="3.20.20.80">
    <property type="entry name" value="Glycosidases"/>
    <property type="match status" value="2"/>
</dbReference>
<keyword evidence="5" id="KW-1003">Cell membrane</keyword>
<reference evidence="17 18" key="1">
    <citation type="submission" date="2014-04" db="EMBL/GenBank/DDBJ databases">
        <authorList>
            <consortium name="DOE Joint Genome Institute"/>
            <person name="Kuo A."/>
            <person name="Kohler A."/>
            <person name="Nagy L.G."/>
            <person name="Floudas D."/>
            <person name="Copeland A."/>
            <person name="Barry K.W."/>
            <person name="Cichocki N."/>
            <person name="Veneault-Fourrey C."/>
            <person name="LaButti K."/>
            <person name="Lindquist E.A."/>
            <person name="Lipzen A."/>
            <person name="Lundell T."/>
            <person name="Morin E."/>
            <person name="Murat C."/>
            <person name="Sun H."/>
            <person name="Tunlid A."/>
            <person name="Henrissat B."/>
            <person name="Grigoriev I.V."/>
            <person name="Hibbett D.S."/>
            <person name="Martin F."/>
            <person name="Nordberg H.P."/>
            <person name="Cantor M.N."/>
            <person name="Hua S.X."/>
        </authorList>
    </citation>
    <scope>NUCLEOTIDE SEQUENCE [LARGE SCALE GENOMIC DNA]</scope>
    <source>
        <strain evidence="17 18">Foug A</strain>
    </source>
</reference>
<evidence type="ECO:0000256" key="15">
    <source>
        <dbReference type="SAM" id="MobiDB-lite"/>
    </source>
</evidence>
<accession>A0A0C3ARR3</accession>
<evidence type="ECO:0000256" key="9">
    <source>
        <dbReference type="ARBA" id="ARBA00023277"/>
    </source>
</evidence>
<organism evidence="17 18">
    <name type="scientific">Scleroderma citrinum Foug A</name>
    <dbReference type="NCBI Taxonomy" id="1036808"/>
    <lineage>
        <taxon>Eukaryota</taxon>
        <taxon>Fungi</taxon>
        <taxon>Dikarya</taxon>
        <taxon>Basidiomycota</taxon>
        <taxon>Agaricomycotina</taxon>
        <taxon>Agaricomycetes</taxon>
        <taxon>Agaricomycetidae</taxon>
        <taxon>Boletales</taxon>
        <taxon>Sclerodermatineae</taxon>
        <taxon>Sclerodermataceae</taxon>
        <taxon>Scleroderma</taxon>
    </lineage>
</organism>
<dbReference type="GO" id="GO:0009277">
    <property type="term" value="C:fungal-type cell wall"/>
    <property type="evidence" value="ECO:0007669"/>
    <property type="project" value="TreeGrafter"/>
</dbReference>
<keyword evidence="18" id="KW-1185">Reference proteome</keyword>
<keyword evidence="10" id="KW-0961">Cell wall biogenesis/degradation</keyword>
<evidence type="ECO:0000256" key="2">
    <source>
        <dbReference type="ARBA" id="ARBA00004401"/>
    </source>
</evidence>
<protein>
    <recommendedName>
        <fullName evidence="4">glucan endo-1,3-beta-D-glucosidase</fullName>
        <ecNumber evidence="4">3.2.1.39</ecNumber>
    </recommendedName>
    <alternativeName>
        <fullName evidence="14">Endo-1,3-beta-glucanase btgC</fullName>
    </alternativeName>
    <alternativeName>
        <fullName evidence="13">Laminarinase btgC</fullName>
    </alternativeName>
</protein>
<dbReference type="STRING" id="1036808.A0A0C3ARR3"/>
<evidence type="ECO:0000256" key="3">
    <source>
        <dbReference type="ARBA" id="ARBA00008773"/>
    </source>
</evidence>
<evidence type="ECO:0000256" key="7">
    <source>
        <dbReference type="ARBA" id="ARBA00023136"/>
    </source>
</evidence>
<evidence type="ECO:0000256" key="10">
    <source>
        <dbReference type="ARBA" id="ARBA00023316"/>
    </source>
</evidence>
<dbReference type="GO" id="GO:0005886">
    <property type="term" value="C:plasma membrane"/>
    <property type="evidence" value="ECO:0007669"/>
    <property type="project" value="UniProtKB-SubCell"/>
</dbReference>
<dbReference type="GO" id="GO:0005576">
    <property type="term" value="C:extracellular region"/>
    <property type="evidence" value="ECO:0007669"/>
    <property type="project" value="TreeGrafter"/>
</dbReference>
<evidence type="ECO:0000256" key="13">
    <source>
        <dbReference type="ARBA" id="ARBA00042373"/>
    </source>
</evidence>
<evidence type="ECO:0000256" key="8">
    <source>
        <dbReference type="ARBA" id="ARBA00023180"/>
    </source>
</evidence>
<keyword evidence="7 16" id="KW-0472">Membrane</keyword>
<comment type="similarity">
    <text evidence="3">Belongs to the glycosyl hydrolase 17 family.</text>
</comment>
<proteinExistence type="inferred from homology"/>
<keyword evidence="9" id="KW-0119">Carbohydrate metabolism</keyword>
<dbReference type="OrthoDB" id="68336at2759"/>
<gene>
    <name evidence="17" type="ORF">SCLCIDRAFT_1210262</name>
</gene>
<comment type="subcellular location">
    <subcellularLocation>
        <location evidence="2">Cell membrane</location>
        <topology evidence="2">Single-pass type II membrane protein</topology>
    </subcellularLocation>
</comment>
<keyword evidence="11" id="KW-0624">Polysaccharide degradation</keyword>
<dbReference type="InterPro" id="IPR050732">
    <property type="entry name" value="Beta-glucan_modifiers"/>
</dbReference>
<evidence type="ECO:0000256" key="14">
    <source>
        <dbReference type="ARBA" id="ARBA00043078"/>
    </source>
</evidence>
<dbReference type="GO" id="GO:0071555">
    <property type="term" value="P:cell wall organization"/>
    <property type="evidence" value="ECO:0007669"/>
    <property type="project" value="UniProtKB-KW"/>
</dbReference>
<dbReference type="InterPro" id="IPR017853">
    <property type="entry name" value="GH"/>
</dbReference>
<dbReference type="PANTHER" id="PTHR16631">
    <property type="entry name" value="GLUCAN 1,3-BETA-GLUCOSIDASE"/>
    <property type="match status" value="1"/>
</dbReference>
<dbReference type="EMBL" id="KN822012">
    <property type="protein sequence ID" value="KIM67612.1"/>
    <property type="molecule type" value="Genomic_DNA"/>
</dbReference>
<evidence type="ECO:0000256" key="12">
    <source>
        <dbReference type="ARBA" id="ARBA00037649"/>
    </source>
</evidence>
<evidence type="ECO:0000256" key="4">
    <source>
        <dbReference type="ARBA" id="ARBA00012780"/>
    </source>
</evidence>
<dbReference type="HOGENOM" id="CLU_011476_2_1_1"/>